<dbReference type="CDD" id="cd06170">
    <property type="entry name" value="LuxR_C_like"/>
    <property type="match status" value="1"/>
</dbReference>
<sequence length="883" mass="96843">MKIEPPLLAPSSIPRPALMARLDAASKLRLVVVAAPSGSGKTTLLTQWFRRSRQRRAAAWLSLVAPSGGPPALAAQLGASLASNIATGPVTGDDPVQSLQALLAHHSGDLLIVIDDVDQVQDAPCLRLIDDLLGASASGVHWVLSGRCLPGLNLSAWRLRDQLEVLDGADLAFDANQIVQLGRKLMDEPPTRAQAERLLVATQGWAAGVKLGLLVAARGRDVDAALADFDGSHVEMAAYLDDEVLRGQPPALRDFLVSTSVVDTMTGELCDALLGQEQSQAVLEQLERSQLFVTAQDSHGHAFRYHPLFHGFLRSRLAADPARQRTLHESASRWHAGQLRFAQALEHAFASGRLAWCAELVERAALRWQQTGDIAEVVRWSERLPQECVVQRPALGVAYATCLAISRRFDQARAVLRRLVDEHARTGTPSAYQLHTLQQILLVLSGEHEALADDPPVPDDAGGDAHLRGLQLVNRAYALFCSHRFDPSWRHAMRAREILQPISPYGVGYASSVLALVERAKGDFGSAVRRVEQLWAGMRNGPRNAAWANAATSLALVRYESNRLAEARSLCEEVLPLLEAGGTYETLVTATRTLARVLAAGREHEAAMRLLDYLHGMIEGSHERRFAGQVCGDKVRLWLAMGQPGRARQCAAEFGVRDASEWQAPRPYDEAWERRGMALAAILSHEQRHDEARAVLGVLHESAEAVVHVVRLQAIEAALASCLWDAGARDDALRCLHQALVRAHGHAPSRSWFDDNPRFHQVLMAALEVPQMRRLMPEHVLRVFGAALGRSESKRRTAANHTHQAVDALTSRELEVLVLLAQGLSNQQISTRAQISLTTVKWHVKNIFAKLGVSTRVGALVRARELRLIEWGDREAARPVGRR</sequence>
<dbReference type="PROSITE" id="PS50043">
    <property type="entry name" value="HTH_LUXR_2"/>
    <property type="match status" value="1"/>
</dbReference>
<dbReference type="SUPFAM" id="SSF46894">
    <property type="entry name" value="C-terminal effector domain of the bipartite response regulators"/>
    <property type="match status" value="1"/>
</dbReference>
<dbReference type="Gene3D" id="3.40.50.300">
    <property type="entry name" value="P-loop containing nucleotide triphosphate hydrolases"/>
    <property type="match status" value="1"/>
</dbReference>
<dbReference type="OrthoDB" id="134985at2"/>
<dbReference type="Proteomes" id="UP000267464">
    <property type="component" value="Unassembled WGS sequence"/>
</dbReference>
<dbReference type="InterPro" id="IPR049945">
    <property type="entry name" value="AAA_22"/>
</dbReference>
<dbReference type="InterPro" id="IPR059106">
    <property type="entry name" value="WHD_MalT"/>
</dbReference>
<dbReference type="EMBL" id="QUSW01000002">
    <property type="protein sequence ID" value="RQP25418.1"/>
    <property type="molecule type" value="Genomic_DNA"/>
</dbReference>
<gene>
    <name evidence="5" type="ORF">DZC73_11400</name>
</gene>
<dbReference type="Pfam" id="PF17874">
    <property type="entry name" value="TPR_MalT"/>
    <property type="match status" value="1"/>
</dbReference>
<dbReference type="PANTHER" id="PTHR44688">
    <property type="entry name" value="DNA-BINDING TRANSCRIPTIONAL ACTIVATOR DEVR_DOSR"/>
    <property type="match status" value="1"/>
</dbReference>
<dbReference type="InterPro" id="IPR036388">
    <property type="entry name" value="WH-like_DNA-bd_sf"/>
</dbReference>
<proteinExistence type="predicted"/>
<protein>
    <recommendedName>
        <fullName evidence="4">HTH luxR-type domain-containing protein</fullName>
    </recommendedName>
</protein>
<keyword evidence="1" id="KW-0805">Transcription regulation</keyword>
<dbReference type="GO" id="GO:0003677">
    <property type="term" value="F:DNA binding"/>
    <property type="evidence" value="ECO:0007669"/>
    <property type="project" value="UniProtKB-KW"/>
</dbReference>
<dbReference type="Pfam" id="PF13401">
    <property type="entry name" value="AAA_22"/>
    <property type="match status" value="1"/>
</dbReference>
<dbReference type="GO" id="GO:0006355">
    <property type="term" value="P:regulation of DNA-templated transcription"/>
    <property type="evidence" value="ECO:0007669"/>
    <property type="project" value="InterPro"/>
</dbReference>
<dbReference type="SUPFAM" id="SSF48452">
    <property type="entry name" value="TPR-like"/>
    <property type="match status" value="1"/>
</dbReference>
<evidence type="ECO:0000256" key="1">
    <source>
        <dbReference type="ARBA" id="ARBA00023015"/>
    </source>
</evidence>
<dbReference type="InterPro" id="IPR027417">
    <property type="entry name" value="P-loop_NTPase"/>
</dbReference>
<evidence type="ECO:0000256" key="2">
    <source>
        <dbReference type="ARBA" id="ARBA00023125"/>
    </source>
</evidence>
<comment type="caution">
    <text evidence="5">The sequence shown here is derived from an EMBL/GenBank/DDBJ whole genome shotgun (WGS) entry which is preliminary data.</text>
</comment>
<evidence type="ECO:0000313" key="5">
    <source>
        <dbReference type="EMBL" id="RQP25418.1"/>
    </source>
</evidence>
<dbReference type="Gene3D" id="1.10.10.10">
    <property type="entry name" value="Winged helix-like DNA-binding domain superfamily/Winged helix DNA-binding domain"/>
    <property type="match status" value="1"/>
</dbReference>
<evidence type="ECO:0000259" key="4">
    <source>
        <dbReference type="PROSITE" id="PS50043"/>
    </source>
</evidence>
<dbReference type="Pfam" id="PF25873">
    <property type="entry name" value="WHD_MalT"/>
    <property type="match status" value="1"/>
</dbReference>
<keyword evidence="6" id="KW-1185">Reference proteome</keyword>
<dbReference type="Pfam" id="PF00196">
    <property type="entry name" value="GerE"/>
    <property type="match status" value="1"/>
</dbReference>
<dbReference type="RefSeq" id="WP_124540331.1">
    <property type="nucleotide sequence ID" value="NZ_QUSW01000002.1"/>
</dbReference>
<dbReference type="AlphaFoldDB" id="A0A3N7HSY8"/>
<dbReference type="GO" id="GO:0016887">
    <property type="term" value="F:ATP hydrolysis activity"/>
    <property type="evidence" value="ECO:0007669"/>
    <property type="project" value="InterPro"/>
</dbReference>
<reference evidence="5 6" key="2">
    <citation type="submission" date="2018-12" db="EMBL/GenBank/DDBJ databases">
        <title>Rhizobacter gummiphilus sp. nov., a rubber-degrading bacterium isolated from the soil of a botanical garden in Japan.</title>
        <authorList>
            <person name="Shunsuke S.S."/>
        </authorList>
    </citation>
    <scope>NUCLEOTIDE SEQUENCE [LARGE SCALE GENOMIC DNA]</scope>
    <source>
        <strain evidence="5 6">S-16</strain>
    </source>
</reference>
<dbReference type="InterPro" id="IPR000792">
    <property type="entry name" value="Tscrpt_reg_LuxR_C"/>
</dbReference>
<dbReference type="Gene3D" id="1.25.40.10">
    <property type="entry name" value="Tetratricopeptide repeat domain"/>
    <property type="match status" value="1"/>
</dbReference>
<dbReference type="InterPro" id="IPR011990">
    <property type="entry name" value="TPR-like_helical_dom_sf"/>
</dbReference>
<dbReference type="InterPro" id="IPR041617">
    <property type="entry name" value="TPR_MalT"/>
</dbReference>
<dbReference type="InterPro" id="IPR016032">
    <property type="entry name" value="Sig_transdc_resp-reg_C-effctor"/>
</dbReference>
<reference evidence="5 6" key="1">
    <citation type="submission" date="2018-08" db="EMBL/GenBank/DDBJ databases">
        <authorList>
            <person name="Khan S.A."/>
            <person name="Jeon C.O."/>
            <person name="Chun B.H."/>
            <person name="Jeong S.E."/>
        </authorList>
    </citation>
    <scope>NUCLEOTIDE SEQUENCE [LARGE SCALE GENOMIC DNA]</scope>
    <source>
        <strain evidence="5 6">S-16</strain>
    </source>
</reference>
<keyword evidence="2" id="KW-0238">DNA-binding</keyword>
<dbReference type="SMART" id="SM00421">
    <property type="entry name" value="HTH_LUXR"/>
    <property type="match status" value="1"/>
</dbReference>
<organism evidence="5 6">
    <name type="scientific">Piscinibacter terrae</name>
    <dbReference type="NCBI Taxonomy" id="2496871"/>
    <lineage>
        <taxon>Bacteria</taxon>
        <taxon>Pseudomonadati</taxon>
        <taxon>Pseudomonadota</taxon>
        <taxon>Betaproteobacteria</taxon>
        <taxon>Burkholderiales</taxon>
        <taxon>Sphaerotilaceae</taxon>
        <taxon>Piscinibacter</taxon>
    </lineage>
</organism>
<evidence type="ECO:0000256" key="3">
    <source>
        <dbReference type="ARBA" id="ARBA00023163"/>
    </source>
</evidence>
<accession>A0A3N7HSY8</accession>
<dbReference type="PANTHER" id="PTHR44688:SF16">
    <property type="entry name" value="DNA-BINDING TRANSCRIPTIONAL ACTIVATOR DEVR_DOSR"/>
    <property type="match status" value="1"/>
</dbReference>
<dbReference type="PRINTS" id="PR00038">
    <property type="entry name" value="HTHLUXR"/>
</dbReference>
<dbReference type="SUPFAM" id="SSF52540">
    <property type="entry name" value="P-loop containing nucleoside triphosphate hydrolases"/>
    <property type="match status" value="1"/>
</dbReference>
<name>A0A3N7HSY8_9BURK</name>
<feature type="domain" description="HTH luxR-type" evidence="4">
    <location>
        <begin position="802"/>
        <end position="867"/>
    </location>
</feature>
<keyword evidence="3" id="KW-0804">Transcription</keyword>
<evidence type="ECO:0000313" key="6">
    <source>
        <dbReference type="Proteomes" id="UP000267464"/>
    </source>
</evidence>